<proteinExistence type="predicted"/>
<dbReference type="OrthoDB" id="7510885at2"/>
<dbReference type="AlphaFoldDB" id="A0A4R7BXN5"/>
<sequence>MGDDWRPIETAPRDGTVVELMHEDVGSYRMRWNPIGDNPLVSLEIGLWKAPDESFTWCEDSGHGPSHWRPAPPEDE</sequence>
<name>A0A4R7BXN5_9HYPH</name>
<evidence type="ECO:0000313" key="2">
    <source>
        <dbReference type="Proteomes" id="UP000295122"/>
    </source>
</evidence>
<dbReference type="EMBL" id="SNZR01000013">
    <property type="protein sequence ID" value="TDR90351.1"/>
    <property type="molecule type" value="Genomic_DNA"/>
</dbReference>
<keyword evidence="2" id="KW-1185">Reference proteome</keyword>
<evidence type="ECO:0008006" key="3">
    <source>
        <dbReference type="Google" id="ProtNLM"/>
    </source>
</evidence>
<reference evidence="1 2" key="1">
    <citation type="submission" date="2019-03" db="EMBL/GenBank/DDBJ databases">
        <title>Genomic Encyclopedia of Type Strains, Phase IV (KMG-IV): sequencing the most valuable type-strain genomes for metagenomic binning, comparative biology and taxonomic classification.</title>
        <authorList>
            <person name="Goeker M."/>
        </authorList>
    </citation>
    <scope>NUCLEOTIDE SEQUENCE [LARGE SCALE GENOMIC DNA]</scope>
    <source>
        <strain evidence="1 2">DSM 25903</strain>
    </source>
</reference>
<protein>
    <recommendedName>
        <fullName evidence="3">DUF551 domain-containing protein</fullName>
    </recommendedName>
</protein>
<dbReference type="RefSeq" id="WP_133771674.1">
    <property type="nucleotide sequence ID" value="NZ_SNZR01000013.1"/>
</dbReference>
<gene>
    <name evidence="1" type="ORF">EV668_3202</name>
</gene>
<comment type="caution">
    <text evidence="1">The sequence shown here is derived from an EMBL/GenBank/DDBJ whole genome shotgun (WGS) entry which is preliminary data.</text>
</comment>
<evidence type="ECO:0000313" key="1">
    <source>
        <dbReference type="EMBL" id="TDR90351.1"/>
    </source>
</evidence>
<organism evidence="1 2">
    <name type="scientific">Enterovirga rhinocerotis</name>
    <dbReference type="NCBI Taxonomy" id="1339210"/>
    <lineage>
        <taxon>Bacteria</taxon>
        <taxon>Pseudomonadati</taxon>
        <taxon>Pseudomonadota</taxon>
        <taxon>Alphaproteobacteria</taxon>
        <taxon>Hyphomicrobiales</taxon>
        <taxon>Methylobacteriaceae</taxon>
        <taxon>Enterovirga</taxon>
    </lineage>
</organism>
<dbReference type="Proteomes" id="UP000295122">
    <property type="component" value="Unassembled WGS sequence"/>
</dbReference>
<accession>A0A4R7BXN5</accession>